<dbReference type="GO" id="GO:0052837">
    <property type="term" value="P:thiazole biosynthetic process"/>
    <property type="evidence" value="ECO:0007669"/>
    <property type="project" value="InterPro"/>
</dbReference>
<dbReference type="CDD" id="cd00158">
    <property type="entry name" value="RHOD"/>
    <property type="match status" value="1"/>
</dbReference>
<dbReference type="HOGENOM" id="CLU_150534_0_0_6"/>
<protein>
    <submittedName>
        <fullName evidence="2">Thiamine biosynthesis protein ThiI</fullName>
    </submittedName>
</protein>
<dbReference type="PROSITE" id="PS50206">
    <property type="entry name" value="RHODANESE_3"/>
    <property type="match status" value="1"/>
</dbReference>
<dbReference type="InterPro" id="IPR026340">
    <property type="entry name" value="THII_Thiazole_biosynth_dom"/>
</dbReference>
<dbReference type="InterPro" id="IPR036873">
    <property type="entry name" value="Rhodanese-like_dom_sf"/>
</dbReference>
<evidence type="ECO:0000313" key="2">
    <source>
        <dbReference type="EMBL" id="ABF14075.1"/>
    </source>
</evidence>
<dbReference type="OrthoDB" id="9773948at2"/>
<name>Q1LTJ1_BAUCH</name>
<dbReference type="KEGG" id="bci:BCI_0273"/>
<dbReference type="STRING" id="374463.BCI_0273"/>
<dbReference type="Pfam" id="PF00581">
    <property type="entry name" value="Rhodanese"/>
    <property type="match status" value="1"/>
</dbReference>
<proteinExistence type="predicted"/>
<reference evidence="2 3" key="1">
    <citation type="journal article" date="2006" name="PLoS Biol.">
        <title>Metabolic complementarity and genomics of the dual bacterial symbiosis of sharpshooters.</title>
        <authorList>
            <person name="Wu D."/>
            <person name="Daugherty S.C."/>
            <person name="Van Aken S.E."/>
            <person name="Pai G.H."/>
            <person name="Watkins K.L."/>
            <person name="Khouri H."/>
            <person name="Tallon L.J."/>
            <person name="Zaborsky J.M."/>
            <person name="Dunbar H.E."/>
            <person name="Tran P.L."/>
            <person name="Moran N.A."/>
            <person name="Eisen J.A."/>
        </authorList>
    </citation>
    <scope>NUCLEOTIDE SEQUENCE [LARGE SCALE GENOMIC DNA]</scope>
    <source>
        <strain evidence="2">Hc</strain>
    </source>
</reference>
<evidence type="ECO:0000259" key="1">
    <source>
        <dbReference type="PROSITE" id="PS50206"/>
    </source>
</evidence>
<dbReference type="InterPro" id="IPR001763">
    <property type="entry name" value="Rhodanese-like_dom"/>
</dbReference>
<dbReference type="NCBIfam" id="TIGR04271">
    <property type="entry name" value="ThiI_C_thiazole"/>
    <property type="match status" value="1"/>
</dbReference>
<gene>
    <name evidence="2" type="primary">thiI</name>
    <name evidence="2" type="ordered locus">BCI_0273</name>
</gene>
<dbReference type="SUPFAM" id="SSF52821">
    <property type="entry name" value="Rhodanese/Cell cycle control phosphatase"/>
    <property type="match status" value="1"/>
</dbReference>
<dbReference type="AlphaFoldDB" id="Q1LTJ1"/>
<feature type="domain" description="Rhodanese" evidence="1">
    <location>
        <begin position="23"/>
        <end position="97"/>
    </location>
</feature>
<keyword evidence="3" id="KW-1185">Reference proteome</keyword>
<dbReference type="Proteomes" id="UP000002427">
    <property type="component" value="Chromosome"/>
</dbReference>
<organism evidence="2 3">
    <name type="scientific">Baumannia cicadellinicola subsp. Homalodisca coagulata</name>
    <dbReference type="NCBI Taxonomy" id="374463"/>
    <lineage>
        <taxon>Bacteria</taxon>
        <taxon>Pseudomonadati</taxon>
        <taxon>Pseudomonadota</taxon>
        <taxon>Gammaproteobacteria</taxon>
        <taxon>Candidatus Palibaumannia</taxon>
    </lineage>
</organism>
<dbReference type="Gene3D" id="3.40.250.10">
    <property type="entry name" value="Rhodanese-like domain"/>
    <property type="match status" value="1"/>
</dbReference>
<accession>Q1LTJ1</accession>
<evidence type="ECO:0000313" key="3">
    <source>
        <dbReference type="Proteomes" id="UP000002427"/>
    </source>
</evidence>
<dbReference type="EMBL" id="CP000238">
    <property type="protein sequence ID" value="ABF14075.1"/>
    <property type="molecule type" value="Genomic_DNA"/>
</dbReference>
<sequence>MKQKDNYITQQLEVIRSFGINDVILDIRTPDEQEESPLLLKNIVMQHLPFYKLSSHFATLDQSKCYLLYCTNGVMSRLQVLYLREQGFNNVKTYYIYD</sequence>